<dbReference type="AlphaFoldDB" id="A0A1F5YGF1"/>
<protein>
    <recommendedName>
        <fullName evidence="1">NYN domain-containing protein</fullName>
    </recommendedName>
</protein>
<feature type="domain" description="NYN" evidence="1">
    <location>
        <begin position="109"/>
        <end position="197"/>
    </location>
</feature>
<dbReference type="Pfam" id="PF01936">
    <property type="entry name" value="NYN"/>
    <property type="match status" value="1"/>
</dbReference>
<evidence type="ECO:0000313" key="2">
    <source>
        <dbReference type="EMBL" id="OGF99056.1"/>
    </source>
</evidence>
<proteinExistence type="predicted"/>
<gene>
    <name evidence="2" type="ORF">A2153_01185</name>
</gene>
<dbReference type="InterPro" id="IPR047140">
    <property type="entry name" value="LabA"/>
</dbReference>
<evidence type="ECO:0000259" key="1">
    <source>
        <dbReference type="Pfam" id="PF01936"/>
    </source>
</evidence>
<name>A0A1F5YGF1_9BACT</name>
<dbReference type="PANTHER" id="PTHR35458:SF8">
    <property type="entry name" value="SLR0650 PROTEIN"/>
    <property type="match status" value="1"/>
</dbReference>
<evidence type="ECO:0000313" key="3">
    <source>
        <dbReference type="Proteomes" id="UP000177396"/>
    </source>
</evidence>
<sequence length="218" mass="25758">MKKNHQEKKVFAFIDASNLFYGGEKSLGWKIDYKKLLKYLRRKYRVSKAFYFGGIEIHGFKYDYVRNETVPLRIIEKKTSEYIKKVSKKLNEASLLLLSKHLQRIKFYLKLQLFGYQLYLKPVKLYYQEDGTTQRKANCDVDMAFHLMKEKDHFGKVVVLSGDGDFLPVLKYLKKSGKEVIILARGPRTAREIRQFAGSNFRDFVRLEKEIKFEGSKK</sequence>
<dbReference type="Proteomes" id="UP000177396">
    <property type="component" value="Unassembled WGS sequence"/>
</dbReference>
<dbReference type="Gene3D" id="3.40.50.1010">
    <property type="entry name" value="5'-nuclease"/>
    <property type="match status" value="1"/>
</dbReference>
<organism evidence="2 3">
    <name type="scientific">Candidatus Gottesmanbacteria bacterium RBG_16_38_7b</name>
    <dbReference type="NCBI Taxonomy" id="1798372"/>
    <lineage>
        <taxon>Bacteria</taxon>
        <taxon>Candidatus Gottesmaniibacteriota</taxon>
    </lineage>
</organism>
<reference evidence="2 3" key="1">
    <citation type="journal article" date="2016" name="Nat. Commun.">
        <title>Thousands of microbial genomes shed light on interconnected biogeochemical processes in an aquifer system.</title>
        <authorList>
            <person name="Anantharaman K."/>
            <person name="Brown C.T."/>
            <person name="Hug L.A."/>
            <person name="Sharon I."/>
            <person name="Castelle C.J."/>
            <person name="Probst A.J."/>
            <person name="Thomas B.C."/>
            <person name="Singh A."/>
            <person name="Wilkins M.J."/>
            <person name="Karaoz U."/>
            <person name="Brodie E.L."/>
            <person name="Williams K.H."/>
            <person name="Hubbard S.S."/>
            <person name="Banfield J.F."/>
        </authorList>
    </citation>
    <scope>NUCLEOTIDE SEQUENCE [LARGE SCALE GENOMIC DNA]</scope>
</reference>
<dbReference type="CDD" id="cd10911">
    <property type="entry name" value="PIN_LabA"/>
    <property type="match status" value="1"/>
</dbReference>
<comment type="caution">
    <text evidence="2">The sequence shown here is derived from an EMBL/GenBank/DDBJ whole genome shotgun (WGS) entry which is preliminary data.</text>
</comment>
<accession>A0A1F5YGF1</accession>
<dbReference type="EMBL" id="MFJB01000070">
    <property type="protein sequence ID" value="OGF99056.1"/>
    <property type="molecule type" value="Genomic_DNA"/>
</dbReference>
<dbReference type="InterPro" id="IPR021139">
    <property type="entry name" value="NYN"/>
</dbReference>
<dbReference type="GO" id="GO:0004540">
    <property type="term" value="F:RNA nuclease activity"/>
    <property type="evidence" value="ECO:0007669"/>
    <property type="project" value="InterPro"/>
</dbReference>
<dbReference type="PANTHER" id="PTHR35458">
    <property type="entry name" value="SLR0755 PROTEIN"/>
    <property type="match status" value="1"/>
</dbReference>